<sequence>MKNKASYGVWTISILLICAYVYAKFQGGFISWFIFYAFLPIAIMAVGLFLFAFRGVHVVRELKKPKYTAGQTVQVRLRIMNPYRFPFIYLMVKDSLDPRLINAVEDTKKIVLGGFKKEYIVEYSIEDVPRGVFKWNELSIETGDLFGLVKRQHTFSHDNEIVVYPKYQIIRRWRTLNEKNIGTTFSFNRQDEDVSSVMGIRDYAPGDRLARIHWKATARTNSLKTKEYEHQITNDFMFFIDREMKSYGGKGTGGKVSALFERTVSLTASLTRLVLKQHFSAGIVSYGKVATVMNMSKDQEQIFRIYEHLARIEADSTYSFIKTVLREISFLPMGTTVVILTPRLDEKIIGLLNDISYRRIKLEFFWMKGHKEITQQERQYLAMLAQAQINYHIISNDRFEQALSGGDQHVTA</sequence>
<keyword evidence="1" id="KW-0472">Membrane</keyword>
<evidence type="ECO:0000313" key="3">
    <source>
        <dbReference type="EMBL" id="MDQ0168319.1"/>
    </source>
</evidence>
<feature type="domain" description="DUF58" evidence="2">
    <location>
        <begin position="200"/>
        <end position="319"/>
    </location>
</feature>
<dbReference type="EMBL" id="JAUSTY010000027">
    <property type="protein sequence ID" value="MDQ0168319.1"/>
    <property type="molecule type" value="Genomic_DNA"/>
</dbReference>
<keyword evidence="4" id="KW-1185">Reference proteome</keyword>
<feature type="transmembrane region" description="Helical" evidence="1">
    <location>
        <begin position="29"/>
        <end position="53"/>
    </location>
</feature>
<organism evidence="3 4">
    <name type="scientific">Caldalkalibacillus horti</name>
    <dbReference type="NCBI Taxonomy" id="77523"/>
    <lineage>
        <taxon>Bacteria</taxon>
        <taxon>Bacillati</taxon>
        <taxon>Bacillota</taxon>
        <taxon>Bacilli</taxon>
        <taxon>Bacillales</taxon>
        <taxon>Bacillaceae</taxon>
        <taxon>Caldalkalibacillus</taxon>
    </lineage>
</organism>
<comment type="caution">
    <text evidence="3">The sequence shown here is derived from an EMBL/GenBank/DDBJ whole genome shotgun (WGS) entry which is preliminary data.</text>
</comment>
<evidence type="ECO:0000256" key="1">
    <source>
        <dbReference type="SAM" id="Phobius"/>
    </source>
</evidence>
<evidence type="ECO:0000259" key="2">
    <source>
        <dbReference type="Pfam" id="PF01882"/>
    </source>
</evidence>
<keyword evidence="1" id="KW-1133">Transmembrane helix</keyword>
<dbReference type="Pfam" id="PF01882">
    <property type="entry name" value="DUF58"/>
    <property type="match status" value="1"/>
</dbReference>
<dbReference type="RefSeq" id="WP_307397968.1">
    <property type="nucleotide sequence ID" value="NZ_BAAADK010000004.1"/>
</dbReference>
<reference evidence="3 4" key="1">
    <citation type="submission" date="2023-07" db="EMBL/GenBank/DDBJ databases">
        <title>Genomic Encyclopedia of Type Strains, Phase IV (KMG-IV): sequencing the most valuable type-strain genomes for metagenomic binning, comparative biology and taxonomic classification.</title>
        <authorList>
            <person name="Goeker M."/>
        </authorList>
    </citation>
    <scope>NUCLEOTIDE SEQUENCE [LARGE SCALE GENOMIC DNA]</scope>
    <source>
        <strain evidence="3 4">DSM 12751</strain>
    </source>
</reference>
<keyword evidence="1" id="KW-0812">Transmembrane</keyword>
<dbReference type="PANTHER" id="PTHR34351">
    <property type="entry name" value="SLR1927 PROTEIN-RELATED"/>
    <property type="match status" value="1"/>
</dbReference>
<accession>A0ABT9W5H5</accession>
<dbReference type="Proteomes" id="UP001235840">
    <property type="component" value="Unassembled WGS sequence"/>
</dbReference>
<dbReference type="PANTHER" id="PTHR34351:SF2">
    <property type="entry name" value="DUF58 DOMAIN-CONTAINING PROTEIN"/>
    <property type="match status" value="1"/>
</dbReference>
<name>A0ABT9W5H5_9BACI</name>
<protein>
    <submittedName>
        <fullName evidence="3">Uncharacterized protein (DUF58 family)</fullName>
    </submittedName>
</protein>
<gene>
    <name evidence="3" type="ORF">J2S11_004281</name>
</gene>
<evidence type="ECO:0000313" key="4">
    <source>
        <dbReference type="Proteomes" id="UP001235840"/>
    </source>
</evidence>
<proteinExistence type="predicted"/>
<feature type="transmembrane region" description="Helical" evidence="1">
    <location>
        <begin position="7"/>
        <end position="23"/>
    </location>
</feature>
<dbReference type="InterPro" id="IPR002881">
    <property type="entry name" value="DUF58"/>
</dbReference>